<evidence type="ECO:0000313" key="4">
    <source>
        <dbReference type="EMBL" id="KAF4756566.1"/>
    </source>
</evidence>
<proteinExistence type="predicted"/>
<evidence type="ECO:0000313" key="2">
    <source>
        <dbReference type="EMBL" id="KAF4682448.1"/>
    </source>
</evidence>
<dbReference type="Proteomes" id="UP000574390">
    <property type="component" value="Unassembled WGS sequence"/>
</dbReference>
<feature type="signal peptide" evidence="1">
    <location>
        <begin position="1"/>
        <end position="19"/>
    </location>
</feature>
<gene>
    <name evidence="2" type="ORF">FOZ60_010560</name>
    <name evidence="3" type="ORF">FOZ62_029610</name>
    <name evidence="4" type="ORF">FOZ63_008036</name>
</gene>
<dbReference type="AlphaFoldDB" id="A0A7J6NEW8"/>
<evidence type="ECO:0000313" key="3">
    <source>
        <dbReference type="EMBL" id="KAF4697195.1"/>
    </source>
</evidence>
<reference evidence="5 6" key="1">
    <citation type="submission" date="2020-04" db="EMBL/GenBank/DDBJ databases">
        <title>Perkinsus olseni comparative genomics.</title>
        <authorList>
            <person name="Bogema D.R."/>
        </authorList>
    </citation>
    <scope>NUCLEOTIDE SEQUENCE [LARGE SCALE GENOMIC DNA]</scope>
    <source>
        <strain evidence="2">00978-12</strain>
        <strain evidence="3">ATCC PRA-205</strain>
        <strain evidence="4 6">ATCC PRA-207</strain>
    </source>
</reference>
<evidence type="ECO:0000256" key="1">
    <source>
        <dbReference type="SAM" id="SignalP"/>
    </source>
</evidence>
<sequence length="272" mass="30787">MPFTQLFAVACVLFPVAESLTKGKYCGLQQVAFRTPALYACITFDYDDSTSSATLGYNSRNFHSLTIGYDDVSVKEDGVISLKRQGFTENDHPFPNVELHVRLVVDAEKKDTINVVDAEEKILYTLTTEQCQRSLSLDADCRAEPANSSRALQATDDGSPVPSGEYYGNFSTHEVHLSAYYEDHRFGEYKFVGRGPTTFEYNSGYTQLELEQTFPGDFGGGYVLDMAYYWANYSKMLFNFNVDFVYYPFAGMFNSYFDKVAQTSEFKRLTRA</sequence>
<evidence type="ECO:0000313" key="6">
    <source>
        <dbReference type="Proteomes" id="UP000553632"/>
    </source>
</evidence>
<dbReference type="EMBL" id="JABANP010000431">
    <property type="protein sequence ID" value="KAF4682448.1"/>
    <property type="molecule type" value="Genomic_DNA"/>
</dbReference>
<dbReference type="EMBL" id="JABANO010003619">
    <property type="protein sequence ID" value="KAF4756566.1"/>
    <property type="molecule type" value="Genomic_DNA"/>
</dbReference>
<dbReference type="Proteomes" id="UP000553632">
    <property type="component" value="Unassembled WGS sequence"/>
</dbReference>
<organism evidence="2 5">
    <name type="scientific">Perkinsus olseni</name>
    <name type="common">Perkinsus atlanticus</name>
    <dbReference type="NCBI Taxonomy" id="32597"/>
    <lineage>
        <taxon>Eukaryota</taxon>
        <taxon>Sar</taxon>
        <taxon>Alveolata</taxon>
        <taxon>Perkinsozoa</taxon>
        <taxon>Perkinsea</taxon>
        <taxon>Perkinsida</taxon>
        <taxon>Perkinsidae</taxon>
        <taxon>Perkinsus</taxon>
    </lineage>
</organism>
<name>A0A7J6NEW8_PEROL</name>
<evidence type="ECO:0000313" key="5">
    <source>
        <dbReference type="Proteomes" id="UP000541610"/>
    </source>
</evidence>
<keyword evidence="1" id="KW-0732">Signal</keyword>
<accession>A0A7J6NEW8</accession>
<keyword evidence="6" id="KW-1185">Reference proteome</keyword>
<feature type="chain" id="PRO_5036205643" evidence="1">
    <location>
        <begin position="20"/>
        <end position="272"/>
    </location>
</feature>
<dbReference type="EMBL" id="JABANM010035627">
    <property type="protein sequence ID" value="KAF4697195.1"/>
    <property type="molecule type" value="Genomic_DNA"/>
</dbReference>
<dbReference type="Proteomes" id="UP000541610">
    <property type="component" value="Unassembled WGS sequence"/>
</dbReference>
<comment type="caution">
    <text evidence="2">The sequence shown here is derived from an EMBL/GenBank/DDBJ whole genome shotgun (WGS) entry which is preliminary data.</text>
</comment>
<protein>
    <submittedName>
        <fullName evidence="2">Uncharacterized protein</fullName>
    </submittedName>
</protein>